<comment type="caution">
    <text evidence="3">The sequence shown here is derived from an EMBL/GenBank/DDBJ whole genome shotgun (WGS) entry which is preliminary data.</text>
</comment>
<dbReference type="InterPro" id="IPR004629">
    <property type="entry name" value="WecG_TagA_CpsF"/>
</dbReference>
<dbReference type="CDD" id="cd06533">
    <property type="entry name" value="Glyco_transf_WecG_TagA"/>
    <property type="match status" value="1"/>
</dbReference>
<dbReference type="Proteomes" id="UP000034054">
    <property type="component" value="Unassembled WGS sequence"/>
</dbReference>
<dbReference type="EMBL" id="LCRH01000067">
    <property type="protein sequence ID" value="KKW31042.1"/>
    <property type="molecule type" value="Genomic_DNA"/>
</dbReference>
<dbReference type="GO" id="GO:0016758">
    <property type="term" value="F:hexosyltransferase activity"/>
    <property type="evidence" value="ECO:0007669"/>
    <property type="project" value="TreeGrafter"/>
</dbReference>
<gene>
    <name evidence="3" type="ORF">UY76_C0067G0003</name>
</gene>
<dbReference type="NCBIfam" id="TIGR00696">
    <property type="entry name" value="wecG_tagA_cpsF"/>
    <property type="match status" value="1"/>
</dbReference>
<evidence type="ECO:0000313" key="3">
    <source>
        <dbReference type="EMBL" id="KKW31042.1"/>
    </source>
</evidence>
<keyword evidence="1" id="KW-0328">Glycosyltransferase</keyword>
<keyword evidence="2 3" id="KW-0808">Transferase</keyword>
<evidence type="ECO:0000256" key="2">
    <source>
        <dbReference type="ARBA" id="ARBA00022679"/>
    </source>
</evidence>
<dbReference type="PANTHER" id="PTHR34136">
    <property type="match status" value="1"/>
</dbReference>
<reference evidence="3 4" key="1">
    <citation type="journal article" date="2015" name="Nature">
        <title>rRNA introns, odd ribosomes, and small enigmatic genomes across a large radiation of phyla.</title>
        <authorList>
            <person name="Brown C.T."/>
            <person name="Hug L.A."/>
            <person name="Thomas B.C."/>
            <person name="Sharon I."/>
            <person name="Castelle C.J."/>
            <person name="Singh A."/>
            <person name="Wilkins M.J."/>
            <person name="Williams K.H."/>
            <person name="Banfield J.F."/>
        </authorList>
    </citation>
    <scope>NUCLEOTIDE SEQUENCE [LARGE SCALE GENOMIC DNA]</scope>
</reference>
<sequence length="269" mass="30256">MIHHLLGVRIDDFSAAEIETKLEDWLLDQGGHTIVTPNAEFLLEARKNDAFKSLLNHSDLAMADSVSLQYAAAALSETRLAHRLPGVELLENLCAIASRRRVSVLLLGGAPSCAEASAQKLRQRFETLDISAIDPGQISWQGNALVVSEDLLRQINVLAPSIIAVALGSHKQEQFMAQIRTSCPSVKIWIGVGGAFEMISGQKKRAPRWLSNVGLEWLWRLMIEPRRWRRIFNASIVFPLVVAREAFRRKTFLQSTHNVFTEIRRQWTL</sequence>
<organism evidence="3 4">
    <name type="scientific">Candidatus Uhrbacteria bacterium GW2011_GWA2_52_8d</name>
    <dbReference type="NCBI Taxonomy" id="1618979"/>
    <lineage>
        <taxon>Bacteria</taxon>
        <taxon>Candidatus Uhriibacteriota</taxon>
    </lineage>
</organism>
<proteinExistence type="predicted"/>
<dbReference type="Pfam" id="PF03808">
    <property type="entry name" value="Glyco_tran_WecG"/>
    <property type="match status" value="1"/>
</dbReference>
<evidence type="ECO:0000313" key="4">
    <source>
        <dbReference type="Proteomes" id="UP000034054"/>
    </source>
</evidence>
<dbReference type="AlphaFoldDB" id="A0A0G1ZS18"/>
<accession>A0A0G1ZS18</accession>
<dbReference type="PANTHER" id="PTHR34136:SF1">
    <property type="entry name" value="UDP-N-ACETYL-D-MANNOSAMINURONIC ACID TRANSFERASE"/>
    <property type="match status" value="1"/>
</dbReference>
<evidence type="ECO:0000256" key="1">
    <source>
        <dbReference type="ARBA" id="ARBA00022676"/>
    </source>
</evidence>
<protein>
    <submittedName>
        <fullName evidence="3">Glycosyl transferase, WecB/TagA/CpsF family</fullName>
    </submittedName>
</protein>
<name>A0A0G1ZS18_9BACT</name>